<name>A0ABQ0B5B6_9FIRM</name>
<protein>
    <submittedName>
        <fullName evidence="1">DUF3795 domain-containing protein</fullName>
    </submittedName>
</protein>
<proteinExistence type="predicted"/>
<evidence type="ECO:0000313" key="1">
    <source>
        <dbReference type="EMBL" id="GAA6406645.1"/>
    </source>
</evidence>
<accession>A0ABQ0B5B6</accession>
<organism evidence="1 2">
    <name type="scientific">Blautia hominis</name>
    <dbReference type="NCBI Taxonomy" id="2025493"/>
    <lineage>
        <taxon>Bacteria</taxon>
        <taxon>Bacillati</taxon>
        <taxon>Bacillota</taxon>
        <taxon>Clostridia</taxon>
        <taxon>Lachnospirales</taxon>
        <taxon>Lachnospiraceae</taxon>
        <taxon>Blautia</taxon>
    </lineage>
</organism>
<keyword evidence="2" id="KW-1185">Reference proteome</keyword>
<reference evidence="1 2" key="1">
    <citation type="submission" date="2024-04" db="EMBL/GenBank/DDBJ databases">
        <title>Defined microbial consortia suppress multidrug-resistant proinflammatory Enterobacteriaceae via ecological control.</title>
        <authorList>
            <person name="Furuichi M."/>
            <person name="Kawaguchi T."/>
            <person name="Pust M."/>
            <person name="Yasuma K."/>
            <person name="Plichta D."/>
            <person name="Hasegawa N."/>
            <person name="Ohya T."/>
            <person name="Bhattarai S."/>
            <person name="Sasajima S."/>
            <person name="Aoto Y."/>
            <person name="Tuganbaev T."/>
            <person name="Yaginuma M."/>
            <person name="Ueda M."/>
            <person name="Okahashi N."/>
            <person name="Amafuji K."/>
            <person name="Kiridooshi Y."/>
            <person name="Sugita K."/>
            <person name="Strazar M."/>
            <person name="Skelly A."/>
            <person name="Suda W."/>
            <person name="Hattori M."/>
            <person name="Nakamoto N."/>
            <person name="Caballero S."/>
            <person name="Norman J."/>
            <person name="Olle B."/>
            <person name="Tanoue T."/>
            <person name="Arita M."/>
            <person name="Bucci V."/>
            <person name="Atarashi K."/>
            <person name="Xavier R."/>
            <person name="Honda K."/>
        </authorList>
    </citation>
    <scope>NUCLEOTIDE SEQUENCE [LARGE SCALE GENOMIC DNA]</scope>
    <source>
        <strain evidence="2">k04-0078-D8-1</strain>
    </source>
</reference>
<gene>
    <name evidence="1" type="ORF">K040078D81_07620</name>
</gene>
<comment type="caution">
    <text evidence="1">The sequence shown here is derived from an EMBL/GenBank/DDBJ whole genome shotgun (WGS) entry which is preliminary data.</text>
</comment>
<sequence>MNLSEQAAVLDFGKGEKRLKDFVRDNLWFSLCGLNCGLCPMKLDGHCPGCGGGEGNQSCKIAKCGIQHDKIEYCNQCQEFPCDKYGRADEYDIFITHRNWKQDFEKMKEMGVEAYNYAQRQKLEILELLLEGYNDGRRKSFFCLAVNLLDLEDLKTVMEHLAEEKKLESLTLKEKSAYVVKQFQSLAEQRGVVLKWNRKPSKPKNSLL</sequence>
<dbReference type="Proteomes" id="UP001600943">
    <property type="component" value="Unassembled WGS sequence"/>
</dbReference>
<dbReference type="EMBL" id="BAABYW010000001">
    <property type="protein sequence ID" value="GAA6406645.1"/>
    <property type="molecule type" value="Genomic_DNA"/>
</dbReference>
<evidence type="ECO:0000313" key="2">
    <source>
        <dbReference type="Proteomes" id="UP001600943"/>
    </source>
</evidence>